<organism evidence="1 2">
    <name type="scientific">Mycena pura</name>
    <dbReference type="NCBI Taxonomy" id="153505"/>
    <lineage>
        <taxon>Eukaryota</taxon>
        <taxon>Fungi</taxon>
        <taxon>Dikarya</taxon>
        <taxon>Basidiomycota</taxon>
        <taxon>Agaricomycotina</taxon>
        <taxon>Agaricomycetes</taxon>
        <taxon>Agaricomycetidae</taxon>
        <taxon>Agaricales</taxon>
        <taxon>Marasmiineae</taxon>
        <taxon>Mycenaceae</taxon>
        <taxon>Mycena</taxon>
    </lineage>
</organism>
<accession>A0AAD6YK78</accession>
<dbReference type="EMBL" id="JARJCW010000008">
    <property type="protein sequence ID" value="KAJ7221514.1"/>
    <property type="molecule type" value="Genomic_DNA"/>
</dbReference>
<dbReference type="AlphaFoldDB" id="A0AAD6YK78"/>
<proteinExistence type="predicted"/>
<protein>
    <submittedName>
        <fullName evidence="1">Uncharacterized protein</fullName>
    </submittedName>
</protein>
<name>A0AAD6YK78_9AGAR</name>
<evidence type="ECO:0000313" key="2">
    <source>
        <dbReference type="Proteomes" id="UP001219525"/>
    </source>
</evidence>
<sequence>MPHPPQRALTAQQERRLATWLDDRFLALTRGCKKRSQPDSDYPTLSHYLDAAHAALSMVLQIPPIDPSTSLRTAYLLRLTHDVLAAVPGYPATIDHIPNLLNWFDDLDNAWVVVLQAQVWHPEHGPMDLEIEAEAAATGMHSSPVTETERTRLRGLLIGGSATLEEWLDGGGLLQCFTGDEDEEDGEDVAEIGTVQDAFGELFHRTLQELGALGGLILTPFDEETIPCTAEIS</sequence>
<reference evidence="1" key="1">
    <citation type="submission" date="2023-03" db="EMBL/GenBank/DDBJ databases">
        <title>Massive genome expansion in bonnet fungi (Mycena s.s.) driven by repeated elements and novel gene families across ecological guilds.</title>
        <authorList>
            <consortium name="Lawrence Berkeley National Laboratory"/>
            <person name="Harder C.B."/>
            <person name="Miyauchi S."/>
            <person name="Viragh M."/>
            <person name="Kuo A."/>
            <person name="Thoen E."/>
            <person name="Andreopoulos B."/>
            <person name="Lu D."/>
            <person name="Skrede I."/>
            <person name="Drula E."/>
            <person name="Henrissat B."/>
            <person name="Morin E."/>
            <person name="Kohler A."/>
            <person name="Barry K."/>
            <person name="LaButti K."/>
            <person name="Morin E."/>
            <person name="Salamov A."/>
            <person name="Lipzen A."/>
            <person name="Mereny Z."/>
            <person name="Hegedus B."/>
            <person name="Baldrian P."/>
            <person name="Stursova M."/>
            <person name="Weitz H."/>
            <person name="Taylor A."/>
            <person name="Grigoriev I.V."/>
            <person name="Nagy L.G."/>
            <person name="Martin F."/>
            <person name="Kauserud H."/>
        </authorList>
    </citation>
    <scope>NUCLEOTIDE SEQUENCE</scope>
    <source>
        <strain evidence="1">9144</strain>
    </source>
</reference>
<dbReference type="Proteomes" id="UP001219525">
    <property type="component" value="Unassembled WGS sequence"/>
</dbReference>
<keyword evidence="2" id="KW-1185">Reference proteome</keyword>
<evidence type="ECO:0000313" key="1">
    <source>
        <dbReference type="EMBL" id="KAJ7221514.1"/>
    </source>
</evidence>
<gene>
    <name evidence="1" type="ORF">GGX14DRAFT_353754</name>
</gene>
<comment type="caution">
    <text evidence="1">The sequence shown here is derived from an EMBL/GenBank/DDBJ whole genome shotgun (WGS) entry which is preliminary data.</text>
</comment>